<accession>A0A179DCG0</accession>
<dbReference type="EMBL" id="LWHJ01000030">
    <property type="protein sequence ID" value="OAQ38604.1"/>
    <property type="molecule type" value="Genomic_DNA"/>
</dbReference>
<dbReference type="GO" id="GO:0016757">
    <property type="term" value="F:glycosyltransferase activity"/>
    <property type="evidence" value="ECO:0007669"/>
    <property type="project" value="InterPro"/>
</dbReference>
<sequence>MIKIKKDVIAVVSPDASRTGAPILILRYLNWLKSKTELQFIVILGSNGPLYKEFEMIGPVYIWNDIVHKHNTGVLNRVISKILVKLLPDYDRLADKFASKLKNNYRVNLIISNTSVNGEYLKLLQNCFKCKTITYVHEGYKFLKSFNQSKLVKYNFEQSDELIAVSYFVKNMLTKNFQLNKPIHMLNGCINDVEKVALSKEFIKKNNNIPKDKFIIMCCGYMTWHKGTDIFVQIVYQLSKTNQEIHFIWLGGDSKAIAYKQMIFDLEKLNLLQNVSFIFNVFNSIDYINIADILLILSREESFSLVTIEAGLLKKPILCFENSGGPLEIVNFDKRFQIPYLDVTKFCCRIRSLSNDNIERVQMGKYLYERVISNYTLAKQARNFLNIITK</sequence>
<name>A0A179DCG0_9SPHI</name>
<dbReference type="PANTHER" id="PTHR12526">
    <property type="entry name" value="GLYCOSYLTRANSFERASE"/>
    <property type="match status" value="1"/>
</dbReference>
<comment type="caution">
    <text evidence="2">The sequence shown here is derived from an EMBL/GenBank/DDBJ whole genome shotgun (WGS) entry which is preliminary data.</text>
</comment>
<reference evidence="2 3" key="1">
    <citation type="submission" date="2016-04" db="EMBL/GenBank/DDBJ databases">
        <authorList>
            <person name="Evans L.H."/>
            <person name="Alamgir A."/>
            <person name="Owens N."/>
            <person name="Weber N.D."/>
            <person name="Virtaneva K."/>
            <person name="Barbian K."/>
            <person name="Babar A."/>
            <person name="Rosenke K."/>
        </authorList>
    </citation>
    <scope>NUCLEOTIDE SEQUENCE [LARGE SCALE GENOMIC DNA]</scope>
    <source>
        <strain evidence="2 3">CCM 8644</strain>
    </source>
</reference>
<dbReference type="OrthoDB" id="655095at2"/>
<evidence type="ECO:0000313" key="2">
    <source>
        <dbReference type="EMBL" id="OAQ38604.1"/>
    </source>
</evidence>
<proteinExistence type="predicted"/>
<evidence type="ECO:0000313" key="3">
    <source>
        <dbReference type="Proteomes" id="UP000078459"/>
    </source>
</evidence>
<gene>
    <name evidence="2" type="ORF">A5893_14420</name>
</gene>
<feature type="domain" description="Glycosyl transferase family 1" evidence="1">
    <location>
        <begin position="200"/>
        <end position="369"/>
    </location>
</feature>
<dbReference type="AlphaFoldDB" id="A0A179DCG0"/>
<protein>
    <recommendedName>
        <fullName evidence="1">Glycosyl transferase family 1 domain-containing protein</fullName>
    </recommendedName>
</protein>
<dbReference type="STRING" id="1826909.A5893_14420"/>
<keyword evidence="3" id="KW-1185">Reference proteome</keyword>
<dbReference type="CDD" id="cd03801">
    <property type="entry name" value="GT4_PimA-like"/>
    <property type="match status" value="1"/>
</dbReference>
<evidence type="ECO:0000259" key="1">
    <source>
        <dbReference type="Pfam" id="PF00534"/>
    </source>
</evidence>
<dbReference type="InterPro" id="IPR001296">
    <property type="entry name" value="Glyco_trans_1"/>
</dbReference>
<organism evidence="2 3">
    <name type="scientific">Pedobacter psychrophilus</name>
    <dbReference type="NCBI Taxonomy" id="1826909"/>
    <lineage>
        <taxon>Bacteria</taxon>
        <taxon>Pseudomonadati</taxon>
        <taxon>Bacteroidota</taxon>
        <taxon>Sphingobacteriia</taxon>
        <taxon>Sphingobacteriales</taxon>
        <taxon>Sphingobacteriaceae</taxon>
        <taxon>Pedobacter</taxon>
    </lineage>
</organism>
<dbReference type="Gene3D" id="3.40.50.2000">
    <property type="entry name" value="Glycogen Phosphorylase B"/>
    <property type="match status" value="2"/>
</dbReference>
<dbReference type="RefSeq" id="WP_068823376.1">
    <property type="nucleotide sequence ID" value="NZ_LWHJ01000030.1"/>
</dbReference>
<dbReference type="Pfam" id="PF00534">
    <property type="entry name" value="Glycos_transf_1"/>
    <property type="match status" value="1"/>
</dbReference>
<dbReference type="Proteomes" id="UP000078459">
    <property type="component" value="Unassembled WGS sequence"/>
</dbReference>
<dbReference type="SUPFAM" id="SSF53756">
    <property type="entry name" value="UDP-Glycosyltransferase/glycogen phosphorylase"/>
    <property type="match status" value="1"/>
</dbReference>
<reference evidence="2 3" key="2">
    <citation type="submission" date="2016-06" db="EMBL/GenBank/DDBJ databases">
        <title>Pedobacter psychrophilus sp. nov., isolated from Antarctic fragmentary rock.</title>
        <authorList>
            <person name="Svec P."/>
        </authorList>
    </citation>
    <scope>NUCLEOTIDE SEQUENCE [LARGE SCALE GENOMIC DNA]</scope>
    <source>
        <strain evidence="2 3">CCM 8644</strain>
    </source>
</reference>